<dbReference type="EMBL" id="FLUO01000004">
    <property type="protein sequence ID" value="SBW13060.1"/>
    <property type="molecule type" value="Genomic_DNA"/>
</dbReference>
<evidence type="ECO:0000313" key="1">
    <source>
        <dbReference type="EMBL" id="SBW13060.1"/>
    </source>
</evidence>
<organism evidence="1">
    <name type="scientific">uncultured Alphaproteobacteria bacterium</name>
    <dbReference type="NCBI Taxonomy" id="91750"/>
    <lineage>
        <taxon>Bacteria</taxon>
        <taxon>Pseudomonadati</taxon>
        <taxon>Pseudomonadota</taxon>
        <taxon>Alphaproteobacteria</taxon>
        <taxon>environmental samples</taxon>
    </lineage>
</organism>
<accession>A0A212KN30</accession>
<name>A0A212KN30_9PROT</name>
<dbReference type="AlphaFoldDB" id="A0A212KN30"/>
<reference evidence="1" key="1">
    <citation type="submission" date="2016-04" db="EMBL/GenBank/DDBJ databases">
        <authorList>
            <person name="Evans L.H."/>
            <person name="Alamgir A."/>
            <person name="Owens N."/>
            <person name="Weber N.D."/>
            <person name="Virtaneva K."/>
            <person name="Barbian K."/>
            <person name="Babar A."/>
            <person name="Rosenke K."/>
        </authorList>
    </citation>
    <scope>NUCLEOTIDE SEQUENCE</scope>
    <source>
        <strain evidence="1">86</strain>
    </source>
</reference>
<gene>
    <name evidence="1" type="ORF">KL86APRO_40082</name>
</gene>
<proteinExistence type="predicted"/>
<protein>
    <submittedName>
        <fullName evidence="1">Uncharacterized protein</fullName>
    </submittedName>
</protein>
<sequence>MSNLLVLDRLDDARLLARVSNDGHSALIVGVVEMRSELLLLAEDVMDLCAELAAPNAETGDLIAELAETADEWAIALSVDGEMLGKLAFDDVRAAFDARPVFEPDEGSSCAACPMIVADTQLDAGMTDRPFAIEPGLLPLAELGLRSLEKEWLQIINNRPNLTDEAFKRLKQEPVVAKLLSDIAAASAVVTAAKAVRYV</sequence>